<protein>
    <submittedName>
        <fullName evidence="2">Nucleoside-diphosphate kinase</fullName>
    </submittedName>
</protein>
<comment type="caution">
    <text evidence="2">The sequence shown here is derived from an EMBL/GenBank/DDBJ whole genome shotgun (WGS) entry which is preliminary data.</text>
</comment>
<dbReference type="EMBL" id="JAZGQL010000037">
    <property type="protein sequence ID" value="MEE6311808.1"/>
    <property type="molecule type" value="Genomic_DNA"/>
</dbReference>
<name>A0ABU7SPD2_9ACTN</name>
<feature type="domain" description="Nucleoside diphosphate kinase-like" evidence="1">
    <location>
        <begin position="51"/>
        <end position="188"/>
    </location>
</feature>
<keyword evidence="3" id="KW-1185">Reference proteome</keyword>
<dbReference type="InterPro" id="IPR036850">
    <property type="entry name" value="NDK-like_dom_sf"/>
</dbReference>
<gene>
    <name evidence="2" type="ORF">V1634_33770</name>
</gene>
<sequence length="328" mass="35645">MATPGAQQIPAFLSTLPEKRSLYAVDTYFRESFEDLLAVGGGRIEEFCHDHALLLLKPDAVVTRRLGPVLRWVLAYGFSIVWAATVTIDRHGVRALWQYGLNAASRDRRDAADLYVTACECLLLLLALPGRPEPASLVLSTAKGPADPVRCRPGQLRYDVGSFNYQLNLVHAADEPADLLRELAVLCNHETRAGLYRRTLRGSTGPSPDGRSEAFALADRLEAATPEVDLELDRTLGELAAVAESRRRRGSGTAAGELVSLIERIRARCSRDWRAVVRLAESSGVPVSRWQRIVLATHLLDPYVPGATSLLPDSSSTAADPQGSSAAP</sequence>
<accession>A0ABU7SPD2</accession>
<evidence type="ECO:0000313" key="3">
    <source>
        <dbReference type="Proteomes" id="UP001339911"/>
    </source>
</evidence>
<dbReference type="Pfam" id="PF00334">
    <property type="entry name" value="NDK"/>
    <property type="match status" value="1"/>
</dbReference>
<keyword evidence="2" id="KW-0808">Transferase</keyword>
<evidence type="ECO:0000259" key="1">
    <source>
        <dbReference type="Pfam" id="PF00334"/>
    </source>
</evidence>
<dbReference type="SUPFAM" id="SSF54919">
    <property type="entry name" value="Nucleoside diphosphate kinase, NDK"/>
    <property type="match status" value="1"/>
</dbReference>
<evidence type="ECO:0000313" key="2">
    <source>
        <dbReference type="EMBL" id="MEE6311808.1"/>
    </source>
</evidence>
<organism evidence="2 3">
    <name type="scientific">Plantactinospora veratri</name>
    <dbReference type="NCBI Taxonomy" id="1436122"/>
    <lineage>
        <taxon>Bacteria</taxon>
        <taxon>Bacillati</taxon>
        <taxon>Actinomycetota</taxon>
        <taxon>Actinomycetes</taxon>
        <taxon>Micromonosporales</taxon>
        <taxon>Micromonosporaceae</taxon>
        <taxon>Plantactinospora</taxon>
    </lineage>
</organism>
<dbReference type="PRINTS" id="PR01243">
    <property type="entry name" value="NUCDPKINASE"/>
</dbReference>
<keyword evidence="2" id="KW-0418">Kinase</keyword>
<dbReference type="Gene3D" id="3.30.70.141">
    <property type="entry name" value="Nucleoside diphosphate kinase-like domain"/>
    <property type="match status" value="1"/>
</dbReference>
<proteinExistence type="predicted"/>
<dbReference type="Proteomes" id="UP001339911">
    <property type="component" value="Unassembled WGS sequence"/>
</dbReference>
<dbReference type="GO" id="GO:0016301">
    <property type="term" value="F:kinase activity"/>
    <property type="evidence" value="ECO:0007669"/>
    <property type="project" value="UniProtKB-KW"/>
</dbReference>
<reference evidence="2 3" key="1">
    <citation type="submission" date="2024-01" db="EMBL/GenBank/DDBJ databases">
        <title>Genome insights into Plantactinospora veratri sp. nov.</title>
        <authorList>
            <person name="Wang L."/>
        </authorList>
    </citation>
    <scope>NUCLEOTIDE SEQUENCE [LARGE SCALE GENOMIC DNA]</scope>
    <source>
        <strain evidence="2 3">NEAU-FHS4</strain>
    </source>
</reference>
<dbReference type="InterPro" id="IPR034907">
    <property type="entry name" value="NDK-like_dom"/>
</dbReference>
<dbReference type="RefSeq" id="WP_331211690.1">
    <property type="nucleotide sequence ID" value="NZ_JAZGQL010000037.1"/>
</dbReference>
<dbReference type="InterPro" id="IPR001564">
    <property type="entry name" value="Nucleoside_diP_kinase"/>
</dbReference>